<reference evidence="2" key="1">
    <citation type="submission" date="2022-06" db="EMBL/GenBank/DDBJ databases">
        <title>Isolation of gut microbiota from human fecal samples.</title>
        <authorList>
            <person name="Pamer E.G."/>
            <person name="Barat B."/>
            <person name="Waligurski E."/>
            <person name="Medina S."/>
            <person name="Paddock L."/>
            <person name="Mostad J."/>
        </authorList>
    </citation>
    <scope>NUCLEOTIDE SEQUENCE</scope>
    <source>
        <strain evidence="2">DFI.7.96</strain>
    </source>
</reference>
<dbReference type="PROSITE" id="PS51257">
    <property type="entry name" value="PROKAR_LIPOPROTEIN"/>
    <property type="match status" value="1"/>
</dbReference>
<gene>
    <name evidence="2" type="ORF">NE646_01820</name>
</gene>
<dbReference type="Proteomes" id="UP001205063">
    <property type="component" value="Unassembled WGS sequence"/>
</dbReference>
<dbReference type="RefSeq" id="WP_256135280.1">
    <property type="nucleotide sequence ID" value="NZ_JANGAB010000001.1"/>
</dbReference>
<feature type="chain" id="PRO_5043577111" description="Lipoprotein" evidence="1">
    <location>
        <begin position="18"/>
        <end position="158"/>
    </location>
</feature>
<evidence type="ECO:0008006" key="4">
    <source>
        <dbReference type="Google" id="ProtNLM"/>
    </source>
</evidence>
<dbReference type="AlphaFoldDB" id="A0AAW5K6D0"/>
<protein>
    <recommendedName>
        <fullName evidence="4">Lipoprotein</fullName>
    </recommendedName>
</protein>
<evidence type="ECO:0000256" key="1">
    <source>
        <dbReference type="SAM" id="SignalP"/>
    </source>
</evidence>
<keyword evidence="1" id="KW-0732">Signal</keyword>
<sequence>MKTTTRFFQLLSLCALAALLAGCAPKEPPPLTARAGETALPTVCAKSRWGGAVYDREDVFAALAQQEGWENLPELAEGEEIVLRLDGRFPGEMAVGGWTLDEQGRRLEPFSAAAPVWDGKDGSWTVPALPEDGSVCGVLLACSWGENTRCEYAFAYRR</sequence>
<accession>A0AAW5K6D0</accession>
<evidence type="ECO:0000313" key="2">
    <source>
        <dbReference type="EMBL" id="MCQ4948407.1"/>
    </source>
</evidence>
<comment type="caution">
    <text evidence="2">The sequence shown here is derived from an EMBL/GenBank/DDBJ whole genome shotgun (WGS) entry which is preliminary data.</text>
</comment>
<name>A0AAW5K6D0_9FIRM</name>
<dbReference type="EMBL" id="JANGAB010000001">
    <property type="protein sequence ID" value="MCQ4948407.1"/>
    <property type="molecule type" value="Genomic_DNA"/>
</dbReference>
<feature type="signal peptide" evidence="1">
    <location>
        <begin position="1"/>
        <end position="17"/>
    </location>
</feature>
<evidence type="ECO:0000313" key="3">
    <source>
        <dbReference type="Proteomes" id="UP001205063"/>
    </source>
</evidence>
<organism evidence="2 3">
    <name type="scientific">Bittarella massiliensis</name>
    <name type="common">ex Durand et al. 2017</name>
    <dbReference type="NCBI Taxonomy" id="1720313"/>
    <lineage>
        <taxon>Bacteria</taxon>
        <taxon>Bacillati</taxon>
        <taxon>Bacillota</taxon>
        <taxon>Clostridia</taxon>
        <taxon>Eubacteriales</taxon>
        <taxon>Oscillospiraceae</taxon>
        <taxon>Bittarella (ex Durand et al. 2017)</taxon>
    </lineage>
</organism>
<proteinExistence type="predicted"/>